<dbReference type="SUPFAM" id="SSF52047">
    <property type="entry name" value="RNI-like"/>
    <property type="match status" value="1"/>
</dbReference>
<dbReference type="GO" id="GO:0005096">
    <property type="term" value="F:GTPase activator activity"/>
    <property type="evidence" value="ECO:0007669"/>
    <property type="project" value="UniProtKB-KW"/>
</dbReference>
<proteinExistence type="predicted"/>
<dbReference type="RefSeq" id="XP_044542268.1">
    <property type="nucleotide sequence ID" value="XM_044688635.1"/>
</dbReference>
<sequence length="147" mass="16761">MFNNIGDEGLKYIADSPYLSNLTSLKAIRTYIGDKGIMALSQSKNLSKLRFLSVMGNSIGNEGVKSLIDACGVNFPHIHTLHLGRNYITDEGAKYFLQNDYIFKNLLELNLSYTKIHEMEKIIPEKLVNLMVFYFGMNEMITRTKNK</sequence>
<dbReference type="GO" id="GO:0005829">
    <property type="term" value="C:cytosol"/>
    <property type="evidence" value="ECO:0007669"/>
    <property type="project" value="TreeGrafter"/>
</dbReference>
<dbReference type="AlphaFoldDB" id="A0AA88GEF1"/>
<dbReference type="GO" id="GO:0048471">
    <property type="term" value="C:perinuclear region of cytoplasm"/>
    <property type="evidence" value="ECO:0007669"/>
    <property type="project" value="TreeGrafter"/>
</dbReference>
<dbReference type="GO" id="GO:0005634">
    <property type="term" value="C:nucleus"/>
    <property type="evidence" value="ECO:0007669"/>
    <property type="project" value="TreeGrafter"/>
</dbReference>
<dbReference type="Pfam" id="PF13516">
    <property type="entry name" value="LRR_6"/>
    <property type="match status" value="3"/>
</dbReference>
<name>A0AA88GEF1_NAELO</name>
<dbReference type="EMBL" id="PYSW02000060">
    <property type="protein sequence ID" value="KAG2373094.1"/>
    <property type="molecule type" value="Genomic_DNA"/>
</dbReference>
<evidence type="ECO:0000256" key="3">
    <source>
        <dbReference type="ARBA" id="ARBA00022737"/>
    </source>
</evidence>
<organism evidence="4 5">
    <name type="scientific">Naegleria lovaniensis</name>
    <name type="common">Amoeba</name>
    <dbReference type="NCBI Taxonomy" id="51637"/>
    <lineage>
        <taxon>Eukaryota</taxon>
        <taxon>Discoba</taxon>
        <taxon>Heterolobosea</taxon>
        <taxon>Tetramitia</taxon>
        <taxon>Eutetramitia</taxon>
        <taxon>Vahlkampfiidae</taxon>
        <taxon>Naegleria</taxon>
    </lineage>
</organism>
<keyword evidence="5" id="KW-1185">Reference proteome</keyword>
<protein>
    <submittedName>
        <fullName evidence="4">Uncharacterized protein</fullName>
    </submittedName>
</protein>
<keyword evidence="2" id="KW-0433">Leucine-rich repeat</keyword>
<dbReference type="GeneID" id="68105280"/>
<gene>
    <name evidence="4" type="ORF">C9374_012826</name>
</gene>
<dbReference type="GO" id="GO:0006913">
    <property type="term" value="P:nucleocytoplasmic transport"/>
    <property type="evidence" value="ECO:0007669"/>
    <property type="project" value="TreeGrafter"/>
</dbReference>
<accession>A0AA88GEF1</accession>
<dbReference type="Gene3D" id="3.80.10.10">
    <property type="entry name" value="Ribonuclease Inhibitor"/>
    <property type="match status" value="2"/>
</dbReference>
<reference evidence="4 5" key="1">
    <citation type="journal article" date="2018" name="BMC Genomics">
        <title>The genome of Naegleria lovaniensis, the basis for a comparative approach to unravel pathogenicity factors of the human pathogenic amoeba N. fowleri.</title>
        <authorList>
            <person name="Liechti N."/>
            <person name="Schurch N."/>
            <person name="Bruggmann R."/>
            <person name="Wittwer M."/>
        </authorList>
    </citation>
    <scope>NUCLEOTIDE SEQUENCE [LARGE SCALE GENOMIC DNA]</scope>
    <source>
        <strain evidence="4 5">ATCC 30569</strain>
    </source>
</reference>
<dbReference type="PANTHER" id="PTHR24113:SF12">
    <property type="entry name" value="RAN GTPASE-ACTIVATING PROTEIN 1"/>
    <property type="match status" value="1"/>
</dbReference>
<evidence type="ECO:0000313" key="4">
    <source>
        <dbReference type="EMBL" id="KAG2373094.1"/>
    </source>
</evidence>
<dbReference type="PANTHER" id="PTHR24113">
    <property type="entry name" value="RAN GTPASE-ACTIVATING PROTEIN 1"/>
    <property type="match status" value="1"/>
</dbReference>
<dbReference type="InterPro" id="IPR032675">
    <property type="entry name" value="LRR_dom_sf"/>
</dbReference>
<dbReference type="Proteomes" id="UP000816034">
    <property type="component" value="Unassembled WGS sequence"/>
</dbReference>
<keyword evidence="1" id="KW-0343">GTPase activation</keyword>
<keyword evidence="3" id="KW-0677">Repeat</keyword>
<dbReference type="InterPro" id="IPR027038">
    <property type="entry name" value="RanGap"/>
</dbReference>
<dbReference type="InterPro" id="IPR001611">
    <property type="entry name" value="Leu-rich_rpt"/>
</dbReference>
<dbReference type="GO" id="GO:0031267">
    <property type="term" value="F:small GTPase binding"/>
    <property type="evidence" value="ECO:0007669"/>
    <property type="project" value="TreeGrafter"/>
</dbReference>
<evidence type="ECO:0000256" key="1">
    <source>
        <dbReference type="ARBA" id="ARBA00022468"/>
    </source>
</evidence>
<evidence type="ECO:0000313" key="5">
    <source>
        <dbReference type="Proteomes" id="UP000816034"/>
    </source>
</evidence>
<evidence type="ECO:0000256" key="2">
    <source>
        <dbReference type="ARBA" id="ARBA00022614"/>
    </source>
</evidence>
<comment type="caution">
    <text evidence="4">The sequence shown here is derived from an EMBL/GenBank/DDBJ whole genome shotgun (WGS) entry which is preliminary data.</text>
</comment>